<dbReference type="EMBL" id="CABIJS010000045">
    <property type="protein sequence ID" value="VUZ41087.1"/>
    <property type="molecule type" value="Genomic_DNA"/>
</dbReference>
<accession>A0A564Y1I7</accession>
<feature type="compositionally biased region" description="Basic and acidic residues" evidence="1">
    <location>
        <begin position="86"/>
        <end position="102"/>
    </location>
</feature>
<sequence>MTRRGTEDSEGTASRFLFYAFVFHSTERIKFSYTSASISIEVDRERVVVSGSRLYLPSQKKECGGGGGGSKRWHWHPFTPMDGEQQNERCVNKDQNGDDGDYHTRLLQDLAEHANSEPVSESEVSRLID</sequence>
<feature type="region of interest" description="Disordered" evidence="1">
    <location>
        <begin position="59"/>
        <end position="102"/>
    </location>
</feature>
<reference evidence="2 3" key="1">
    <citation type="submission" date="2019-07" db="EMBL/GenBank/DDBJ databases">
        <authorList>
            <person name="Jastrzebski P J."/>
            <person name="Paukszto L."/>
            <person name="Jastrzebski P J."/>
        </authorList>
    </citation>
    <scope>NUCLEOTIDE SEQUENCE [LARGE SCALE GENOMIC DNA]</scope>
    <source>
        <strain evidence="2 3">WMS-il1</strain>
    </source>
</reference>
<dbReference type="Proteomes" id="UP000321570">
    <property type="component" value="Unassembled WGS sequence"/>
</dbReference>
<proteinExistence type="predicted"/>
<gene>
    <name evidence="2" type="ORF">WMSIL1_LOCUS1993</name>
</gene>
<keyword evidence="3" id="KW-1185">Reference proteome</keyword>
<evidence type="ECO:0000313" key="2">
    <source>
        <dbReference type="EMBL" id="VUZ41087.1"/>
    </source>
</evidence>
<name>A0A564Y1I7_HYMDI</name>
<evidence type="ECO:0000256" key="1">
    <source>
        <dbReference type="SAM" id="MobiDB-lite"/>
    </source>
</evidence>
<protein>
    <submittedName>
        <fullName evidence="2">Uncharacterized protein</fullName>
    </submittedName>
</protein>
<evidence type="ECO:0000313" key="3">
    <source>
        <dbReference type="Proteomes" id="UP000321570"/>
    </source>
</evidence>
<dbReference type="AlphaFoldDB" id="A0A564Y1I7"/>
<organism evidence="2 3">
    <name type="scientific">Hymenolepis diminuta</name>
    <name type="common">Rat tapeworm</name>
    <dbReference type="NCBI Taxonomy" id="6216"/>
    <lineage>
        <taxon>Eukaryota</taxon>
        <taxon>Metazoa</taxon>
        <taxon>Spiralia</taxon>
        <taxon>Lophotrochozoa</taxon>
        <taxon>Platyhelminthes</taxon>
        <taxon>Cestoda</taxon>
        <taxon>Eucestoda</taxon>
        <taxon>Cyclophyllidea</taxon>
        <taxon>Hymenolepididae</taxon>
        <taxon>Hymenolepis</taxon>
    </lineage>
</organism>